<dbReference type="Gene3D" id="1.10.357.10">
    <property type="entry name" value="Tetracycline Repressor, domain 2"/>
    <property type="match status" value="1"/>
</dbReference>
<keyword evidence="1 2" id="KW-0238">DNA-binding</keyword>
<dbReference type="EMBL" id="JACHXK010000012">
    <property type="protein sequence ID" value="MBB3112522.1"/>
    <property type="molecule type" value="Genomic_DNA"/>
</dbReference>
<dbReference type="InterPro" id="IPR001647">
    <property type="entry name" value="HTH_TetR"/>
</dbReference>
<sequence length="201" mass="23582">MTDPTKPRTDPRILRTRQLLKDAFIDLMQEMDIEKISVNKIAERATINRVTFYLHYRDIPDMMEKMADEMVEEWQEVLNKGVYDQATDREIHWLRLVSLLEHIAEHAKFYKVILASKRTPVIFTDRLKRLLVDAITTRIESQGNDSYLVRAGIQKDIAIWYGSSALIGTIVSWLRSDMRYTPQFLAKQFALLVSNYGRDEE</sequence>
<dbReference type="InterPro" id="IPR039532">
    <property type="entry name" value="TetR_C_Firmicutes"/>
</dbReference>
<reference evidence="4 5" key="1">
    <citation type="submission" date="2020-08" db="EMBL/GenBank/DDBJ databases">
        <title>Genomic Encyclopedia of Type Strains, Phase III (KMG-III): the genomes of soil and plant-associated and newly described type strains.</title>
        <authorList>
            <person name="Whitman W."/>
        </authorList>
    </citation>
    <scope>NUCLEOTIDE SEQUENCE [LARGE SCALE GENOMIC DNA]</scope>
    <source>
        <strain evidence="4 5">CECT 5862</strain>
    </source>
</reference>
<organism evidence="4 5">
    <name type="scientific">Paenibacillus phyllosphaerae</name>
    <dbReference type="NCBI Taxonomy" id="274593"/>
    <lineage>
        <taxon>Bacteria</taxon>
        <taxon>Bacillati</taxon>
        <taxon>Bacillota</taxon>
        <taxon>Bacilli</taxon>
        <taxon>Bacillales</taxon>
        <taxon>Paenibacillaceae</taxon>
        <taxon>Paenibacillus</taxon>
    </lineage>
</organism>
<comment type="caution">
    <text evidence="4">The sequence shown here is derived from an EMBL/GenBank/DDBJ whole genome shotgun (WGS) entry which is preliminary data.</text>
</comment>
<evidence type="ECO:0000256" key="1">
    <source>
        <dbReference type="ARBA" id="ARBA00023125"/>
    </source>
</evidence>
<evidence type="ECO:0000259" key="3">
    <source>
        <dbReference type="PROSITE" id="PS50977"/>
    </source>
</evidence>
<accession>A0A7W5B179</accession>
<keyword evidence="5" id="KW-1185">Reference proteome</keyword>
<feature type="DNA-binding region" description="H-T-H motif" evidence="2">
    <location>
        <begin position="37"/>
        <end position="56"/>
    </location>
</feature>
<dbReference type="InterPro" id="IPR009057">
    <property type="entry name" value="Homeodomain-like_sf"/>
</dbReference>
<proteinExistence type="predicted"/>
<dbReference type="PANTHER" id="PTHR43479:SF23">
    <property type="entry name" value="HTH TETR-TYPE DOMAIN-CONTAINING PROTEIN"/>
    <property type="match status" value="1"/>
</dbReference>
<dbReference type="PROSITE" id="PS50977">
    <property type="entry name" value="HTH_TETR_2"/>
    <property type="match status" value="1"/>
</dbReference>
<dbReference type="Pfam" id="PF14278">
    <property type="entry name" value="TetR_C_8"/>
    <property type="match status" value="1"/>
</dbReference>
<dbReference type="GO" id="GO:0003677">
    <property type="term" value="F:DNA binding"/>
    <property type="evidence" value="ECO:0007669"/>
    <property type="project" value="UniProtKB-UniRule"/>
</dbReference>
<feature type="domain" description="HTH tetR-type" evidence="3">
    <location>
        <begin position="14"/>
        <end position="74"/>
    </location>
</feature>
<evidence type="ECO:0000313" key="5">
    <source>
        <dbReference type="Proteomes" id="UP000570361"/>
    </source>
</evidence>
<dbReference type="PANTHER" id="PTHR43479">
    <property type="entry name" value="ACREF/ENVCD OPERON REPRESSOR-RELATED"/>
    <property type="match status" value="1"/>
</dbReference>
<dbReference type="Proteomes" id="UP000570361">
    <property type="component" value="Unassembled WGS sequence"/>
</dbReference>
<protein>
    <submittedName>
        <fullName evidence="4">AcrR family transcriptional regulator</fullName>
    </submittedName>
</protein>
<dbReference type="SUPFAM" id="SSF46689">
    <property type="entry name" value="Homeodomain-like"/>
    <property type="match status" value="1"/>
</dbReference>
<dbReference type="AlphaFoldDB" id="A0A7W5B179"/>
<evidence type="ECO:0000256" key="2">
    <source>
        <dbReference type="PROSITE-ProRule" id="PRU00335"/>
    </source>
</evidence>
<gene>
    <name evidence="4" type="ORF">FHS18_004623</name>
</gene>
<evidence type="ECO:0000313" key="4">
    <source>
        <dbReference type="EMBL" id="MBB3112522.1"/>
    </source>
</evidence>
<dbReference type="InterPro" id="IPR050624">
    <property type="entry name" value="HTH-type_Tx_Regulator"/>
</dbReference>
<dbReference type="RefSeq" id="WP_183602635.1">
    <property type="nucleotide sequence ID" value="NZ_JACHXK010000012.1"/>
</dbReference>
<name>A0A7W5B179_9BACL</name>